<keyword evidence="1" id="KW-1133">Transmembrane helix</keyword>
<keyword evidence="1" id="KW-0472">Membrane</keyword>
<gene>
    <name evidence="2" type="ORF">H8730_07660</name>
</gene>
<name>A0A926DSZ9_9FIRM</name>
<evidence type="ECO:0000313" key="3">
    <source>
        <dbReference type="Proteomes" id="UP000657006"/>
    </source>
</evidence>
<protein>
    <submittedName>
        <fullName evidence="2">ABC-2 transporter permease</fullName>
    </submittedName>
</protein>
<feature type="transmembrane region" description="Helical" evidence="1">
    <location>
        <begin position="12"/>
        <end position="32"/>
    </location>
</feature>
<feature type="transmembrane region" description="Helical" evidence="1">
    <location>
        <begin position="38"/>
        <end position="56"/>
    </location>
</feature>
<feature type="transmembrane region" description="Helical" evidence="1">
    <location>
        <begin position="178"/>
        <end position="200"/>
    </location>
</feature>
<dbReference type="Proteomes" id="UP000657006">
    <property type="component" value="Unassembled WGS sequence"/>
</dbReference>
<evidence type="ECO:0000313" key="2">
    <source>
        <dbReference type="EMBL" id="MBC8543418.1"/>
    </source>
</evidence>
<dbReference type="PANTHER" id="PTHR41309">
    <property type="entry name" value="MEMBRANE PROTEIN-RELATED"/>
    <property type="match status" value="1"/>
</dbReference>
<reference evidence="2" key="1">
    <citation type="submission" date="2020-08" db="EMBL/GenBank/DDBJ databases">
        <title>Genome public.</title>
        <authorList>
            <person name="Liu C."/>
            <person name="Sun Q."/>
        </authorList>
    </citation>
    <scope>NUCLEOTIDE SEQUENCE</scope>
    <source>
        <strain evidence="2">NSJ-32</strain>
    </source>
</reference>
<evidence type="ECO:0000256" key="1">
    <source>
        <dbReference type="SAM" id="Phobius"/>
    </source>
</evidence>
<keyword evidence="1" id="KW-0812">Transmembrane</keyword>
<dbReference type="InterPro" id="IPR025699">
    <property type="entry name" value="ABC2_memb-like"/>
</dbReference>
<feature type="transmembrane region" description="Helical" evidence="1">
    <location>
        <begin position="111"/>
        <end position="134"/>
    </location>
</feature>
<organism evidence="2 3">
    <name type="scientific">Bianquea renquensis</name>
    <dbReference type="NCBI Taxonomy" id="2763661"/>
    <lineage>
        <taxon>Bacteria</taxon>
        <taxon>Bacillati</taxon>
        <taxon>Bacillota</taxon>
        <taxon>Clostridia</taxon>
        <taxon>Eubacteriales</taxon>
        <taxon>Bianqueaceae</taxon>
        <taxon>Bianquea</taxon>
    </lineage>
</organism>
<sequence length="210" mass="23229">MKGLILKDFYMAMKYCRVYLAITIIFAIASIYGNSTFFLFYPVLMAGIIPVNLISYDEKSKWNVYVGAFPYTHREFVSVKYIVTLIFLGIGIGLIAIVQAIHMFISGDVDWNSYFTILSILPALGLIPPCILLPTVFKFGVEKGRIVYFAVILAVCGTFGALGALSLDINTGQLLSNIGSWLIPAALGLGGLLLVASWNLSTYLYQRREI</sequence>
<dbReference type="RefSeq" id="WP_177719586.1">
    <property type="nucleotide sequence ID" value="NZ_JACRSQ010000009.1"/>
</dbReference>
<feature type="transmembrane region" description="Helical" evidence="1">
    <location>
        <begin position="146"/>
        <end position="166"/>
    </location>
</feature>
<keyword evidence="3" id="KW-1185">Reference proteome</keyword>
<comment type="caution">
    <text evidence="2">The sequence shown here is derived from an EMBL/GenBank/DDBJ whole genome shotgun (WGS) entry which is preliminary data.</text>
</comment>
<dbReference type="AlphaFoldDB" id="A0A926DSZ9"/>
<dbReference type="Pfam" id="PF13346">
    <property type="entry name" value="ABC2_membrane_5"/>
    <property type="match status" value="1"/>
</dbReference>
<proteinExistence type="predicted"/>
<accession>A0A926DSZ9</accession>
<dbReference type="PANTHER" id="PTHR41309:SF2">
    <property type="entry name" value="MEMBRANE PROTEIN"/>
    <property type="match status" value="1"/>
</dbReference>
<dbReference type="EMBL" id="JACRSQ010000009">
    <property type="protein sequence ID" value="MBC8543418.1"/>
    <property type="molecule type" value="Genomic_DNA"/>
</dbReference>
<feature type="transmembrane region" description="Helical" evidence="1">
    <location>
        <begin position="81"/>
        <end position="105"/>
    </location>
</feature>